<dbReference type="FunFam" id="2.40.50.1070:FF:000001">
    <property type="entry name" value="tRNA/tmRNA (uracil-C(5))-methyltransferase"/>
    <property type="match status" value="1"/>
</dbReference>
<dbReference type="Gene3D" id="3.40.50.150">
    <property type="entry name" value="Vaccinia Virus protein VP39"/>
    <property type="match status" value="1"/>
</dbReference>
<dbReference type="GO" id="GO:0019843">
    <property type="term" value="F:rRNA binding"/>
    <property type="evidence" value="ECO:0007669"/>
    <property type="project" value="TreeGrafter"/>
</dbReference>
<dbReference type="OrthoDB" id="9804590at2"/>
<dbReference type="PROSITE" id="PS01230">
    <property type="entry name" value="TRMA_1"/>
    <property type="match status" value="1"/>
</dbReference>
<feature type="binding site" evidence="7">
    <location>
        <position position="219"/>
    </location>
    <ligand>
        <name>S-adenosyl-L-methionine</name>
        <dbReference type="ChEBI" id="CHEBI:59789"/>
    </ligand>
</feature>
<name>A0A3N2DJV4_9GAMM</name>
<evidence type="ECO:0000256" key="9">
    <source>
        <dbReference type="PROSITE-ProRule" id="PRU10015"/>
    </source>
</evidence>
<dbReference type="GO" id="GO:0030697">
    <property type="term" value="F:tRNA (uracil(54)-C5)-methyltransferase activity, S-adenosyl methionine-dependent"/>
    <property type="evidence" value="ECO:0007669"/>
    <property type="project" value="UniProtKB-UniRule"/>
</dbReference>
<dbReference type="GO" id="GO:0005829">
    <property type="term" value="C:cytosol"/>
    <property type="evidence" value="ECO:0007669"/>
    <property type="project" value="TreeGrafter"/>
</dbReference>
<dbReference type="PROSITE" id="PS01231">
    <property type="entry name" value="TRMA_2"/>
    <property type="match status" value="1"/>
</dbReference>
<dbReference type="Proteomes" id="UP000275394">
    <property type="component" value="Unassembled WGS sequence"/>
</dbReference>
<dbReference type="EC" id="2.1.1.35" evidence="7"/>
<feature type="binding site" evidence="7 8">
    <location>
        <position position="186"/>
    </location>
    <ligand>
        <name>S-adenosyl-L-methionine</name>
        <dbReference type="ChEBI" id="CHEBI:59789"/>
    </ligand>
</feature>
<feature type="active site" evidence="9">
    <location>
        <position position="320"/>
    </location>
</feature>
<keyword evidence="4 7" id="KW-0819">tRNA processing</keyword>
<feature type="active site" description="Nucleophile" evidence="7 8">
    <location>
        <position position="320"/>
    </location>
</feature>
<protein>
    <recommendedName>
        <fullName evidence="7">tRNA/tmRNA (uracil-C(5))-methyltransferase</fullName>
        <ecNumber evidence="7">2.1.1.35</ecNumber>
    </recommendedName>
    <alternativeName>
        <fullName evidence="7">tRNA (uracil(54)-C(5))-methyltransferase</fullName>
    </alternativeName>
    <alternativeName>
        <fullName evidence="7">tRNA(m5U54)-methyltransferase</fullName>
        <shortName evidence="7">RUMT</shortName>
    </alternativeName>
    <alternativeName>
        <fullName evidence="7">tmRNA (uracil(341)-C(5))-methyltransferase</fullName>
    </alternativeName>
</protein>
<dbReference type="CDD" id="cd02440">
    <property type="entry name" value="AdoMet_MTases"/>
    <property type="match status" value="1"/>
</dbReference>
<evidence type="ECO:0000313" key="10">
    <source>
        <dbReference type="EMBL" id="ROS00080.1"/>
    </source>
</evidence>
<dbReference type="PANTHER" id="PTHR47790">
    <property type="entry name" value="TRNA/TMRNA (URACIL-C(5))-METHYLTRANSFERASE"/>
    <property type="match status" value="1"/>
</dbReference>
<dbReference type="GO" id="GO:0030488">
    <property type="term" value="P:tRNA methylation"/>
    <property type="evidence" value="ECO:0007669"/>
    <property type="project" value="UniProtKB-UniRule"/>
</dbReference>
<keyword evidence="2 7" id="KW-0808">Transferase</keyword>
<keyword evidence="11" id="KW-1185">Reference proteome</keyword>
<proteinExistence type="inferred from homology"/>
<dbReference type="InterPro" id="IPR010280">
    <property type="entry name" value="U5_MeTrfase_fam"/>
</dbReference>
<keyword evidence="1 7" id="KW-0489">Methyltransferase</keyword>
<dbReference type="InterPro" id="IPR029063">
    <property type="entry name" value="SAM-dependent_MTases_sf"/>
</dbReference>
<keyword evidence="3 7" id="KW-0949">S-adenosyl-L-methionine</keyword>
<dbReference type="InterPro" id="IPR030391">
    <property type="entry name" value="MeTrfase_TrmA_CS"/>
</dbReference>
<evidence type="ECO:0000256" key="5">
    <source>
        <dbReference type="ARBA" id="ARBA00051255"/>
    </source>
</evidence>
<feature type="binding site" evidence="7 8">
    <location>
        <position position="235"/>
    </location>
    <ligand>
        <name>S-adenosyl-L-methionine</name>
        <dbReference type="ChEBI" id="CHEBI:59789"/>
    </ligand>
</feature>
<evidence type="ECO:0000256" key="3">
    <source>
        <dbReference type="ARBA" id="ARBA00022691"/>
    </source>
</evidence>
<dbReference type="HAMAP" id="MF_01011">
    <property type="entry name" value="RNA_methyltr_TrmA"/>
    <property type="match status" value="1"/>
</dbReference>
<dbReference type="InterPro" id="IPR011869">
    <property type="entry name" value="TrmA_MeTrfase"/>
</dbReference>
<evidence type="ECO:0000256" key="8">
    <source>
        <dbReference type="PROSITE-ProRule" id="PRU01024"/>
    </source>
</evidence>
<feature type="active site" description="Proton acceptor" evidence="7">
    <location>
        <position position="354"/>
    </location>
</feature>
<dbReference type="GO" id="GO:0000049">
    <property type="term" value="F:tRNA binding"/>
    <property type="evidence" value="ECO:0007669"/>
    <property type="project" value="TreeGrafter"/>
</dbReference>
<organism evidence="10 11">
    <name type="scientific">Sinobacterium caligoides</name>
    <dbReference type="NCBI Taxonomy" id="933926"/>
    <lineage>
        <taxon>Bacteria</taxon>
        <taxon>Pseudomonadati</taxon>
        <taxon>Pseudomonadota</taxon>
        <taxon>Gammaproteobacteria</taxon>
        <taxon>Cellvibrionales</taxon>
        <taxon>Spongiibacteraceae</taxon>
        <taxon>Sinobacterium</taxon>
    </lineage>
</organism>
<comment type="catalytic activity">
    <reaction evidence="5 7">
        <text>uridine(341) in tmRNA + S-adenosyl-L-methionine = 5-methyluridine(341) in tmRNA + S-adenosyl-L-homocysteine + H(+)</text>
        <dbReference type="Rhea" id="RHEA:43612"/>
        <dbReference type="Rhea" id="RHEA-COMP:10630"/>
        <dbReference type="Rhea" id="RHEA-COMP:10631"/>
        <dbReference type="ChEBI" id="CHEBI:15378"/>
        <dbReference type="ChEBI" id="CHEBI:57856"/>
        <dbReference type="ChEBI" id="CHEBI:59789"/>
        <dbReference type="ChEBI" id="CHEBI:65315"/>
        <dbReference type="ChEBI" id="CHEBI:74447"/>
    </reaction>
</comment>
<reference evidence="10 11" key="1">
    <citation type="submission" date="2018-11" db="EMBL/GenBank/DDBJ databases">
        <title>Genomic Encyclopedia of Type Strains, Phase IV (KMG-IV): sequencing the most valuable type-strain genomes for metagenomic binning, comparative biology and taxonomic classification.</title>
        <authorList>
            <person name="Goeker M."/>
        </authorList>
    </citation>
    <scope>NUCLEOTIDE SEQUENCE [LARGE SCALE GENOMIC DNA]</scope>
    <source>
        <strain evidence="10 11">DSM 100316</strain>
    </source>
</reference>
<dbReference type="EMBL" id="RKHR01000005">
    <property type="protein sequence ID" value="ROS00080.1"/>
    <property type="molecule type" value="Genomic_DNA"/>
</dbReference>
<evidence type="ECO:0000313" key="11">
    <source>
        <dbReference type="Proteomes" id="UP000275394"/>
    </source>
</evidence>
<dbReference type="SUPFAM" id="SSF53335">
    <property type="entry name" value="S-adenosyl-L-methionine-dependent methyltransferases"/>
    <property type="match status" value="1"/>
</dbReference>
<dbReference type="NCBIfam" id="TIGR02143">
    <property type="entry name" value="trmA_only"/>
    <property type="match status" value="1"/>
</dbReference>
<evidence type="ECO:0000256" key="1">
    <source>
        <dbReference type="ARBA" id="ARBA00022603"/>
    </source>
</evidence>
<dbReference type="Gene3D" id="2.40.50.1070">
    <property type="match status" value="1"/>
</dbReference>
<dbReference type="AlphaFoldDB" id="A0A3N2DJV4"/>
<dbReference type="PROSITE" id="PS51687">
    <property type="entry name" value="SAM_MT_RNA_M5U"/>
    <property type="match status" value="1"/>
</dbReference>
<sequence>MPLSQFSPDNYSTLLDEKVGATQQLFTSIAMPAAEVFPSQAQNFRMRTEFKVWHEGDDLFYVMFNPAAPKVPVRVDSFPIAGAAINKLMPQLIAKLKTTPLLRHRLFQVEFLSTLAGDMLVTLIYHRQLDEEWVDAATELKREFGINLIGRARKMKICLDQDFVIEKLPLKAGEFEYKQVEGGFTQPNARMNCNMINWAMQATHGNSGDLLELYCGNGNFTIPLSRQFNKVLATEISKTSVNSAQYNIAVNHVDNLDIVRMSSEELTQALNNEREFRRLRDINLNDYNFSTVFVDPPRSGLDPGTEKLVQRFDNIVYVSCNPHTLADNLERIKQTHEVVKLAFFDQFPYTHHMETGVYLKKRR</sequence>
<gene>
    <name evidence="7" type="primary">trmA</name>
    <name evidence="10" type="ORF">EDC56_2716</name>
</gene>
<dbReference type="InterPro" id="IPR030390">
    <property type="entry name" value="MeTrfase_TrmA_AS"/>
</dbReference>
<evidence type="ECO:0000256" key="6">
    <source>
        <dbReference type="ARBA" id="ARBA00052788"/>
    </source>
</evidence>
<comment type="catalytic activity">
    <reaction evidence="6 7">
        <text>uridine(54) in tRNA + S-adenosyl-L-methionine = 5-methyluridine(54) in tRNA + S-adenosyl-L-homocysteine + H(+)</text>
        <dbReference type="Rhea" id="RHEA:42712"/>
        <dbReference type="Rhea" id="RHEA-COMP:10167"/>
        <dbReference type="Rhea" id="RHEA-COMP:10193"/>
        <dbReference type="ChEBI" id="CHEBI:15378"/>
        <dbReference type="ChEBI" id="CHEBI:57856"/>
        <dbReference type="ChEBI" id="CHEBI:59789"/>
        <dbReference type="ChEBI" id="CHEBI:65315"/>
        <dbReference type="ChEBI" id="CHEBI:74447"/>
        <dbReference type="EC" id="2.1.1.35"/>
    </reaction>
</comment>
<dbReference type="FunFam" id="3.40.50.150:FF:000012">
    <property type="entry name" value="tRNA/tmRNA (uracil-C(5))-methyltransferase"/>
    <property type="match status" value="1"/>
</dbReference>
<dbReference type="PANTHER" id="PTHR47790:SF2">
    <property type="entry name" value="TRNA_TMRNA (URACIL-C(5))-METHYLTRANSFERASE"/>
    <property type="match status" value="1"/>
</dbReference>
<accession>A0A3N2DJV4</accession>
<evidence type="ECO:0000256" key="4">
    <source>
        <dbReference type="ARBA" id="ARBA00022694"/>
    </source>
</evidence>
<comment type="similarity">
    <text evidence="7">Belongs to the class I-like SAM-binding methyltransferase superfamily. RNA M5U methyltransferase family. TrmA subfamily.</text>
</comment>
<feature type="binding site" evidence="7 8">
    <location>
        <position position="214"/>
    </location>
    <ligand>
        <name>S-adenosyl-L-methionine</name>
        <dbReference type="ChEBI" id="CHEBI:59789"/>
    </ligand>
</feature>
<feature type="binding site" evidence="7 8">
    <location>
        <position position="295"/>
    </location>
    <ligand>
        <name>S-adenosyl-L-methionine</name>
        <dbReference type="ChEBI" id="CHEBI:59789"/>
    </ligand>
</feature>
<dbReference type="RefSeq" id="WP_123713068.1">
    <property type="nucleotide sequence ID" value="NZ_RKHR01000005.1"/>
</dbReference>
<comment type="function">
    <text evidence="7">Dual-specificity methyltransferase that catalyzes the formation of 5-methyluridine at position 54 (m5U54) in all tRNAs, and that of position 341 (m5U341) in tmRNA (transfer-mRNA).</text>
</comment>
<evidence type="ECO:0000256" key="7">
    <source>
        <dbReference type="HAMAP-Rule" id="MF_01011"/>
    </source>
</evidence>
<comment type="caution">
    <text evidence="10">The sequence shown here is derived from an EMBL/GenBank/DDBJ whole genome shotgun (WGS) entry which is preliminary data.</text>
</comment>
<dbReference type="Pfam" id="PF05958">
    <property type="entry name" value="tRNA_U5-meth_tr"/>
    <property type="match status" value="1"/>
</dbReference>
<evidence type="ECO:0000256" key="2">
    <source>
        <dbReference type="ARBA" id="ARBA00022679"/>
    </source>
</evidence>